<dbReference type="GO" id="GO:0006310">
    <property type="term" value="P:DNA recombination"/>
    <property type="evidence" value="ECO:0007669"/>
    <property type="project" value="UniProtKB-KW"/>
</dbReference>
<keyword evidence="2" id="KW-0229">DNA integration</keyword>
<dbReference type="Gene3D" id="1.10.150.130">
    <property type="match status" value="1"/>
</dbReference>
<keyword evidence="4" id="KW-0233">DNA recombination</keyword>
<dbReference type="InterPro" id="IPR022169">
    <property type="entry name" value="DUF3701"/>
</dbReference>
<name>A0AB73INF1_9BURK</name>
<gene>
    <name evidence="8" type="ORF">J2793_007003</name>
</gene>
<comment type="similarity">
    <text evidence="1">Belongs to the 'phage' integrase family.</text>
</comment>
<dbReference type="PANTHER" id="PTHR30349:SF41">
    <property type="entry name" value="INTEGRASE_RECOMBINASE PROTEIN MJ0367-RELATED"/>
    <property type="match status" value="1"/>
</dbReference>
<dbReference type="Pfam" id="PF00589">
    <property type="entry name" value="Phage_integrase"/>
    <property type="match status" value="1"/>
</dbReference>
<evidence type="ECO:0000256" key="4">
    <source>
        <dbReference type="ARBA" id="ARBA00023172"/>
    </source>
</evidence>
<dbReference type="PANTHER" id="PTHR30349">
    <property type="entry name" value="PHAGE INTEGRASE-RELATED"/>
    <property type="match status" value="1"/>
</dbReference>
<evidence type="ECO:0000313" key="8">
    <source>
        <dbReference type="EMBL" id="MDP9651528.1"/>
    </source>
</evidence>
<dbReference type="InterPro" id="IPR050090">
    <property type="entry name" value="Tyrosine_recombinase_XerCD"/>
</dbReference>
<dbReference type="Pfam" id="PF12482">
    <property type="entry name" value="DUF3701"/>
    <property type="match status" value="1"/>
</dbReference>
<feature type="domain" description="Core-binding (CB)" evidence="7">
    <location>
        <begin position="211"/>
        <end position="311"/>
    </location>
</feature>
<dbReference type="PROSITE" id="PS51900">
    <property type="entry name" value="CB"/>
    <property type="match status" value="1"/>
</dbReference>
<accession>A0AB73INF1</accession>
<evidence type="ECO:0000313" key="9">
    <source>
        <dbReference type="Proteomes" id="UP001229486"/>
    </source>
</evidence>
<reference evidence="8" key="1">
    <citation type="submission" date="2023-07" db="EMBL/GenBank/DDBJ databases">
        <title>Sorghum-associated microbial communities from plants grown in Nebraska, USA.</title>
        <authorList>
            <person name="Schachtman D."/>
        </authorList>
    </citation>
    <scope>NUCLEOTIDE SEQUENCE</scope>
    <source>
        <strain evidence="8">DS1061</strain>
    </source>
</reference>
<dbReference type="RefSeq" id="WP_392396114.1">
    <property type="nucleotide sequence ID" value="NZ_JAURTK010000022.1"/>
</dbReference>
<dbReference type="InterPro" id="IPR044068">
    <property type="entry name" value="CB"/>
</dbReference>
<keyword evidence="3 5" id="KW-0238">DNA-binding</keyword>
<dbReference type="Gene3D" id="1.10.443.10">
    <property type="entry name" value="Intergrase catalytic core"/>
    <property type="match status" value="1"/>
</dbReference>
<feature type="domain" description="Tyr recombinase" evidence="6">
    <location>
        <begin position="336"/>
        <end position="545"/>
    </location>
</feature>
<dbReference type="InterPro" id="IPR010998">
    <property type="entry name" value="Integrase_recombinase_N"/>
</dbReference>
<evidence type="ECO:0000259" key="6">
    <source>
        <dbReference type="PROSITE" id="PS51898"/>
    </source>
</evidence>
<dbReference type="SUPFAM" id="SSF56349">
    <property type="entry name" value="DNA breaking-rejoining enzymes"/>
    <property type="match status" value="1"/>
</dbReference>
<dbReference type="EMBL" id="JAURTK010000022">
    <property type="protein sequence ID" value="MDP9651528.1"/>
    <property type="molecule type" value="Genomic_DNA"/>
</dbReference>
<dbReference type="InterPro" id="IPR002104">
    <property type="entry name" value="Integrase_catalytic"/>
</dbReference>
<dbReference type="GO" id="GO:0015074">
    <property type="term" value="P:DNA integration"/>
    <property type="evidence" value="ECO:0007669"/>
    <property type="project" value="UniProtKB-KW"/>
</dbReference>
<sequence length="553" mass="61668">MKTREPEPVTFPSDAELAALRAWYAGLDARAAVARYLGERKAPGASARGVLGGIGRTLVAFATSRHRADLAETFGERSTASADTVARAIETLRSLPAPEPHIADAIDQWLPLRVVAALRAHDVRTLADLTVRIPRRRRWWSAIDGLGVAGARHVEAFFAAHPALTERARALIADVPNGDIVPWEQLRVPHEVDGSHGQFRAPRAACLLSASNDYEAIQSWLSLHESAATQRAYRKEAERLILWAIIERCRALSSLTTDDAIAYRTFLRRPTPRERWVGPSRPRHGIEWRPFTPRSAAYALSVLSALFRWLVEQRYVLANPFAGVKIKNHTQRTGLDVSRGFSEGEWLLIRALADGLEWSYGWSAPAALRLRFLLDFGYSTGLRASELVGATLGDIRRDEHGDHWLHVLGKGGKLGKVTLPALARTALDLYLVQRGLPVTPTRWNPATPLVGRLEEDGSGIEPRRLWRALRRFFALVADAIQDERPATAEKLRRASPHWIRYTHASHALARGAELIMVRDYLRHASISTTSTYLHSDEVQRARQFNQAFGAHKG</sequence>
<comment type="caution">
    <text evidence="8">The sequence shown here is derived from an EMBL/GenBank/DDBJ whole genome shotgun (WGS) entry which is preliminary data.</text>
</comment>
<dbReference type="AlphaFoldDB" id="A0AB73INF1"/>
<dbReference type="GO" id="GO:0003677">
    <property type="term" value="F:DNA binding"/>
    <property type="evidence" value="ECO:0007669"/>
    <property type="project" value="UniProtKB-UniRule"/>
</dbReference>
<dbReference type="InterPro" id="IPR011010">
    <property type="entry name" value="DNA_brk_join_enz"/>
</dbReference>
<dbReference type="InterPro" id="IPR013762">
    <property type="entry name" value="Integrase-like_cat_sf"/>
</dbReference>
<organism evidence="8 9">
    <name type="scientific">Paraburkholderia caledonica</name>
    <dbReference type="NCBI Taxonomy" id="134536"/>
    <lineage>
        <taxon>Bacteria</taxon>
        <taxon>Pseudomonadati</taxon>
        <taxon>Pseudomonadota</taxon>
        <taxon>Betaproteobacteria</taxon>
        <taxon>Burkholderiales</taxon>
        <taxon>Burkholderiaceae</taxon>
        <taxon>Paraburkholderia</taxon>
    </lineage>
</organism>
<dbReference type="Proteomes" id="UP001229486">
    <property type="component" value="Unassembled WGS sequence"/>
</dbReference>
<evidence type="ECO:0000259" key="7">
    <source>
        <dbReference type="PROSITE" id="PS51900"/>
    </source>
</evidence>
<evidence type="ECO:0000256" key="2">
    <source>
        <dbReference type="ARBA" id="ARBA00022908"/>
    </source>
</evidence>
<protein>
    <submittedName>
        <fullName evidence="8">Site-specific recombinase XerD</fullName>
    </submittedName>
</protein>
<dbReference type="PROSITE" id="PS51898">
    <property type="entry name" value="TYR_RECOMBINASE"/>
    <property type="match status" value="1"/>
</dbReference>
<evidence type="ECO:0000256" key="3">
    <source>
        <dbReference type="ARBA" id="ARBA00023125"/>
    </source>
</evidence>
<evidence type="ECO:0000256" key="5">
    <source>
        <dbReference type="PROSITE-ProRule" id="PRU01248"/>
    </source>
</evidence>
<evidence type="ECO:0000256" key="1">
    <source>
        <dbReference type="ARBA" id="ARBA00008857"/>
    </source>
</evidence>
<proteinExistence type="inferred from homology"/>